<evidence type="ECO:0000313" key="2">
    <source>
        <dbReference type="Proteomes" id="UP000006821"/>
    </source>
</evidence>
<organism evidence="1 2">
    <name type="scientific">Methylococcus capsulatus (strain ATCC 33009 / NCIMB 11132 / Bath)</name>
    <dbReference type="NCBI Taxonomy" id="243233"/>
    <lineage>
        <taxon>Bacteria</taxon>
        <taxon>Pseudomonadati</taxon>
        <taxon>Pseudomonadota</taxon>
        <taxon>Gammaproteobacteria</taxon>
        <taxon>Methylococcales</taxon>
        <taxon>Methylococcaceae</taxon>
        <taxon>Methylococcus</taxon>
    </lineage>
</organism>
<protein>
    <submittedName>
        <fullName evidence="1">Aquaporin Z domain protein</fullName>
    </submittedName>
</protein>
<dbReference type="AlphaFoldDB" id="Q604F3"/>
<evidence type="ECO:0000313" key="1">
    <source>
        <dbReference type="EMBL" id="AAU91313.1"/>
    </source>
</evidence>
<dbReference type="HOGENOM" id="CLU_3397376_0_0_6"/>
<dbReference type="Proteomes" id="UP000006821">
    <property type="component" value="Chromosome"/>
</dbReference>
<dbReference type="KEGG" id="mca:MCA2591"/>
<accession>Q604F3</accession>
<sequence length="31" mass="3184">MRGRCGGKDVIPCWTGQIIGAVPAAARVSGR</sequence>
<gene>
    <name evidence="1" type="ordered locus">MCA2591</name>
</gene>
<dbReference type="STRING" id="243233.MCA2591"/>
<name>Q604F3_METCA</name>
<reference evidence="1 2" key="1">
    <citation type="journal article" date="2004" name="PLoS Biol.">
        <title>Genomic insights into methanotrophy: the complete genome sequence of Methylococcus capsulatus (Bath).</title>
        <authorList>
            <person name="Ward N.L."/>
            <person name="Larsen O."/>
            <person name="Sakwa J."/>
            <person name="Bruseth L."/>
            <person name="Khouri H.M."/>
            <person name="Durkin A.S."/>
            <person name="Dimitrov G."/>
            <person name="Jiang L."/>
            <person name="Scanlan D."/>
            <person name="Kang K.H."/>
            <person name="Lewis M.R."/>
            <person name="Nelson K.E."/>
            <person name="Methe B.A."/>
            <person name="Wu M."/>
            <person name="Heidelberg J.F."/>
            <person name="Paulsen I.T."/>
            <person name="Fouts D.E."/>
            <person name="Ravel J."/>
            <person name="Tettelin H."/>
            <person name="Ren Q."/>
            <person name="Read T.D."/>
            <person name="DeBoy R.T."/>
            <person name="Seshadri R."/>
            <person name="Salzberg S.L."/>
            <person name="Jensen H.B."/>
            <person name="Birkeland N.K."/>
            <person name="Nelson W.C."/>
            <person name="Dodson R.J."/>
            <person name="Grindhaug S.H."/>
            <person name="Holt I.E."/>
            <person name="Eidhammer I."/>
            <person name="Jonasen I."/>
            <person name="Vanaken S."/>
            <person name="Utterback T.R."/>
            <person name="Feldblyum T.V."/>
            <person name="Fraser C.M."/>
            <person name="Lillehaug J.R."/>
            <person name="Eisen J.A."/>
        </authorList>
    </citation>
    <scope>NUCLEOTIDE SEQUENCE [LARGE SCALE GENOMIC DNA]</scope>
    <source>
        <strain evidence="2">ATCC 33009 / NCIMB 11132 / Bath</strain>
    </source>
</reference>
<proteinExistence type="predicted"/>
<dbReference type="EMBL" id="AE017282">
    <property type="protein sequence ID" value="AAU91313.1"/>
    <property type="molecule type" value="Genomic_DNA"/>
</dbReference>